<feature type="domain" description="Luciferase-like" evidence="5">
    <location>
        <begin position="16"/>
        <end position="246"/>
    </location>
</feature>
<dbReference type="GO" id="GO:0008726">
    <property type="term" value="F:alkanesulfonate monooxygenase activity"/>
    <property type="evidence" value="ECO:0007669"/>
    <property type="project" value="TreeGrafter"/>
</dbReference>
<organism evidence="6">
    <name type="scientific">Thermosporothrix sp. COM3</name>
    <dbReference type="NCBI Taxonomy" id="2490863"/>
    <lineage>
        <taxon>Bacteria</taxon>
        <taxon>Bacillati</taxon>
        <taxon>Chloroflexota</taxon>
        <taxon>Ktedonobacteria</taxon>
        <taxon>Ktedonobacterales</taxon>
        <taxon>Thermosporotrichaceae</taxon>
        <taxon>Thermosporothrix</taxon>
    </lineage>
</organism>
<dbReference type="GO" id="GO:0046306">
    <property type="term" value="P:alkanesulfonate catabolic process"/>
    <property type="evidence" value="ECO:0007669"/>
    <property type="project" value="TreeGrafter"/>
</dbReference>
<keyword evidence="3" id="KW-0560">Oxidoreductase</keyword>
<evidence type="ECO:0000259" key="5">
    <source>
        <dbReference type="Pfam" id="PF00296"/>
    </source>
</evidence>
<proteinExistence type="predicted"/>
<dbReference type="InterPro" id="IPR050172">
    <property type="entry name" value="SsuD_RutA_monooxygenase"/>
</dbReference>
<reference evidence="6" key="1">
    <citation type="submission" date="2018-12" db="EMBL/GenBank/DDBJ databases">
        <title>Novel natural products biosynthetic potential of the class Ktedonobacteria.</title>
        <authorList>
            <person name="Zheng Y."/>
            <person name="Saitou A."/>
            <person name="Wang C.M."/>
            <person name="Toyoda A."/>
            <person name="Minakuchi Y."/>
            <person name="Sekiguchi Y."/>
            <person name="Ueda K."/>
            <person name="Takano H."/>
            <person name="Sakai Y."/>
            <person name="Yokota A."/>
            <person name="Yabe S."/>
        </authorList>
    </citation>
    <scope>NUCLEOTIDE SEQUENCE</scope>
    <source>
        <strain evidence="6">COM3</strain>
    </source>
</reference>
<sequence>MHYGITLPNVYNFAEPHLLADLAHTAEEAGWDGVFLWDTLHYLADGQPVAEAWISLTAMAMRTKRVKLGTMVTAPTRRRPQKLAREAVTLDHVSNGRFILGVGIGDIEDKGFTHFGEVLDAKQRAGMLDESLEIIQGLWSGEPFSYSGKYYQVDEIQFLPTPLQKPRIPIWVAGTWPNKGPMKRAARWDGVHVFSSPDGIAPVKRFMDEHHTAGAPFDIVVSVPLFEAARNAQARAALREAEQGGATWLLEFVMPNQDVDAVYAALRQGPPSL</sequence>
<dbReference type="InterPro" id="IPR011251">
    <property type="entry name" value="Luciferase-like_dom"/>
</dbReference>
<accession>A0A455SDL8</accession>
<dbReference type="Gene3D" id="3.20.20.30">
    <property type="entry name" value="Luciferase-like domain"/>
    <property type="match status" value="1"/>
</dbReference>
<evidence type="ECO:0000256" key="3">
    <source>
        <dbReference type="ARBA" id="ARBA00023002"/>
    </source>
</evidence>
<keyword evidence="2" id="KW-0288">FMN</keyword>
<evidence type="ECO:0000256" key="4">
    <source>
        <dbReference type="ARBA" id="ARBA00023033"/>
    </source>
</evidence>
<name>A0A455SDL8_9CHLR</name>
<dbReference type="InterPro" id="IPR036661">
    <property type="entry name" value="Luciferase-like_sf"/>
</dbReference>
<dbReference type="EMBL" id="AP019376">
    <property type="protein sequence ID" value="BBH86543.1"/>
    <property type="molecule type" value="Genomic_DNA"/>
</dbReference>
<evidence type="ECO:0000313" key="6">
    <source>
        <dbReference type="EMBL" id="BBH86543.1"/>
    </source>
</evidence>
<evidence type="ECO:0000256" key="2">
    <source>
        <dbReference type="ARBA" id="ARBA00022643"/>
    </source>
</evidence>
<dbReference type="PANTHER" id="PTHR42847">
    <property type="entry name" value="ALKANESULFONATE MONOOXYGENASE"/>
    <property type="match status" value="1"/>
</dbReference>
<dbReference type="AlphaFoldDB" id="A0A455SDL8"/>
<keyword evidence="4" id="KW-0503">Monooxygenase</keyword>
<dbReference type="PANTHER" id="PTHR42847:SF4">
    <property type="entry name" value="ALKANESULFONATE MONOOXYGENASE-RELATED"/>
    <property type="match status" value="1"/>
</dbReference>
<protein>
    <submittedName>
        <fullName evidence="6">Luciferase-like protein</fullName>
    </submittedName>
</protein>
<dbReference type="Pfam" id="PF00296">
    <property type="entry name" value="Bac_luciferase"/>
    <property type="match status" value="1"/>
</dbReference>
<gene>
    <name evidence="6" type="ORF">KTC_12940</name>
</gene>
<keyword evidence="1" id="KW-0285">Flavoprotein</keyword>
<evidence type="ECO:0000256" key="1">
    <source>
        <dbReference type="ARBA" id="ARBA00022630"/>
    </source>
</evidence>
<dbReference type="SUPFAM" id="SSF51679">
    <property type="entry name" value="Bacterial luciferase-like"/>
    <property type="match status" value="1"/>
</dbReference>